<dbReference type="Proteomes" id="UP001177003">
    <property type="component" value="Chromosome 4"/>
</dbReference>
<dbReference type="GO" id="GO:0019752">
    <property type="term" value="P:carboxylic acid metabolic process"/>
    <property type="evidence" value="ECO:0007669"/>
    <property type="project" value="InterPro"/>
</dbReference>
<name>A0AA35YYB4_LACSI</name>
<comment type="similarity">
    <text evidence="2 6">Belongs to the group II decarboxylase family.</text>
</comment>
<dbReference type="GO" id="GO:0016831">
    <property type="term" value="F:carboxy-lyase activity"/>
    <property type="evidence" value="ECO:0007669"/>
    <property type="project" value="UniProtKB-KW"/>
</dbReference>
<evidence type="ECO:0000256" key="1">
    <source>
        <dbReference type="ARBA" id="ARBA00001933"/>
    </source>
</evidence>
<organism evidence="7 8">
    <name type="scientific">Lactuca saligna</name>
    <name type="common">Willowleaf lettuce</name>
    <dbReference type="NCBI Taxonomy" id="75948"/>
    <lineage>
        <taxon>Eukaryota</taxon>
        <taxon>Viridiplantae</taxon>
        <taxon>Streptophyta</taxon>
        <taxon>Embryophyta</taxon>
        <taxon>Tracheophyta</taxon>
        <taxon>Spermatophyta</taxon>
        <taxon>Magnoliopsida</taxon>
        <taxon>eudicotyledons</taxon>
        <taxon>Gunneridae</taxon>
        <taxon>Pentapetalae</taxon>
        <taxon>asterids</taxon>
        <taxon>campanulids</taxon>
        <taxon>Asterales</taxon>
        <taxon>Asteraceae</taxon>
        <taxon>Cichorioideae</taxon>
        <taxon>Cichorieae</taxon>
        <taxon>Lactucinae</taxon>
        <taxon>Lactuca</taxon>
    </lineage>
</organism>
<gene>
    <name evidence="7" type="ORF">LSALG_LOCUS21906</name>
</gene>
<evidence type="ECO:0000256" key="5">
    <source>
        <dbReference type="ARBA" id="ARBA00023239"/>
    </source>
</evidence>
<dbReference type="InterPro" id="IPR015421">
    <property type="entry name" value="PyrdxlP-dep_Trfase_major"/>
</dbReference>
<dbReference type="InterPro" id="IPR002129">
    <property type="entry name" value="PyrdxlP-dep_de-COase"/>
</dbReference>
<dbReference type="Pfam" id="PF00282">
    <property type="entry name" value="Pyridoxal_deC"/>
    <property type="match status" value="1"/>
</dbReference>
<evidence type="ECO:0000313" key="8">
    <source>
        <dbReference type="Proteomes" id="UP001177003"/>
    </source>
</evidence>
<evidence type="ECO:0000313" key="7">
    <source>
        <dbReference type="EMBL" id="CAI9282259.1"/>
    </source>
</evidence>
<dbReference type="Gene3D" id="3.40.640.10">
    <property type="entry name" value="Type I PLP-dependent aspartate aminotransferase-like (Major domain)"/>
    <property type="match status" value="1"/>
</dbReference>
<dbReference type="SUPFAM" id="SSF53383">
    <property type="entry name" value="PLP-dependent transferases"/>
    <property type="match status" value="1"/>
</dbReference>
<sequence length="159" mass="18625">MANESTELGKVVDYKDWQISLSRRFQALKLWMVLMSYGTTALWEYIRKHVKMAKDIEGLVNMDARFEIMVPRYFSMVCFRVSPYAISQHRDNDHKANELNQMLLELVNATGRFYMTHSVVGGVYIIRFYVGAGLTEDRHVNMAWSWCKVKQLPFSVNQD</sequence>
<evidence type="ECO:0000256" key="3">
    <source>
        <dbReference type="ARBA" id="ARBA00022793"/>
    </source>
</evidence>
<dbReference type="GO" id="GO:0006520">
    <property type="term" value="P:amino acid metabolic process"/>
    <property type="evidence" value="ECO:0007669"/>
    <property type="project" value="InterPro"/>
</dbReference>
<dbReference type="Gene3D" id="3.90.1150.10">
    <property type="entry name" value="Aspartate Aminotransferase, domain 1"/>
    <property type="match status" value="1"/>
</dbReference>
<proteinExistence type="inferred from homology"/>
<protein>
    <submittedName>
        <fullName evidence="7">Uncharacterized protein</fullName>
    </submittedName>
</protein>
<dbReference type="EMBL" id="OX465080">
    <property type="protein sequence ID" value="CAI9282259.1"/>
    <property type="molecule type" value="Genomic_DNA"/>
</dbReference>
<keyword evidence="4 6" id="KW-0663">Pyridoxal phosphate</keyword>
<accession>A0AA35YYB4</accession>
<keyword evidence="5 6" id="KW-0456">Lyase</keyword>
<evidence type="ECO:0000256" key="4">
    <source>
        <dbReference type="ARBA" id="ARBA00022898"/>
    </source>
</evidence>
<dbReference type="PANTHER" id="PTHR11999:SF96">
    <property type="entry name" value="TYROSINE DECARBOXYLASE"/>
    <property type="match status" value="1"/>
</dbReference>
<dbReference type="InterPro" id="IPR015422">
    <property type="entry name" value="PyrdxlP-dep_Trfase_small"/>
</dbReference>
<evidence type="ECO:0000256" key="6">
    <source>
        <dbReference type="RuleBase" id="RU000382"/>
    </source>
</evidence>
<comment type="cofactor">
    <cofactor evidence="1 6">
        <name>pyridoxal 5'-phosphate</name>
        <dbReference type="ChEBI" id="CHEBI:597326"/>
    </cofactor>
</comment>
<keyword evidence="3" id="KW-0210">Decarboxylase</keyword>
<dbReference type="PANTHER" id="PTHR11999">
    <property type="entry name" value="GROUP II PYRIDOXAL-5-PHOSPHATE DECARBOXYLASE"/>
    <property type="match status" value="1"/>
</dbReference>
<dbReference type="PRINTS" id="PR00800">
    <property type="entry name" value="YHDCRBOXLASE"/>
</dbReference>
<dbReference type="AlphaFoldDB" id="A0AA35YYB4"/>
<dbReference type="GO" id="GO:0005737">
    <property type="term" value="C:cytoplasm"/>
    <property type="evidence" value="ECO:0007669"/>
    <property type="project" value="TreeGrafter"/>
</dbReference>
<evidence type="ECO:0000256" key="2">
    <source>
        <dbReference type="ARBA" id="ARBA00009533"/>
    </source>
</evidence>
<dbReference type="GO" id="GO:0030170">
    <property type="term" value="F:pyridoxal phosphate binding"/>
    <property type="evidence" value="ECO:0007669"/>
    <property type="project" value="InterPro"/>
</dbReference>
<keyword evidence="8" id="KW-1185">Reference proteome</keyword>
<dbReference type="InterPro" id="IPR015424">
    <property type="entry name" value="PyrdxlP-dep_Trfase"/>
</dbReference>
<reference evidence="7" key="1">
    <citation type="submission" date="2023-04" db="EMBL/GenBank/DDBJ databases">
        <authorList>
            <person name="Vijverberg K."/>
            <person name="Xiong W."/>
            <person name="Schranz E."/>
        </authorList>
    </citation>
    <scope>NUCLEOTIDE SEQUENCE</scope>
</reference>
<dbReference type="InterPro" id="IPR010977">
    <property type="entry name" value="Aromatic_deC"/>
</dbReference>